<sequence length="247" mass="27354">MSQEELISKWFSLAADLRDDCLSLLGQTKVELTEPLDENPDLFAFLLFCRTITNFKGAISLYQQGLIIEAQTLQRSCFENSIWLRRLAHEGPAFAKAIWDDGRYNEASFASVLVAGTTDLSTRAEIEERIKLGKGGKRINAKDGQSLEGASEDYAEFRRLSMSAAHPSSTALLRHFVRDGTTGELEIAVEVVEDDQELVTNLFFTVAALMNTLNSFIECASPPEGLSIRNAMAARIVELQAQSRIAD</sequence>
<dbReference type="RefSeq" id="WP_146892582.1">
    <property type="nucleotide sequence ID" value="NZ_BJYG01000071.1"/>
</dbReference>
<proteinExistence type="predicted"/>
<reference evidence="1 2" key="1">
    <citation type="submission" date="2019-07" db="EMBL/GenBank/DDBJ databases">
        <title>Whole genome shotgun sequence of Acetobacter oeni NBRC 105207.</title>
        <authorList>
            <person name="Hosoyama A."/>
            <person name="Uohara A."/>
            <person name="Ohji S."/>
            <person name="Ichikawa N."/>
        </authorList>
    </citation>
    <scope>NUCLEOTIDE SEQUENCE [LARGE SCALE GENOMIC DNA]</scope>
    <source>
        <strain evidence="1 2">NBRC 105207</strain>
    </source>
</reference>
<accession>A0A511XQ53</accession>
<dbReference type="InterPro" id="IPR043733">
    <property type="entry name" value="DUF5677"/>
</dbReference>
<name>A0A511XQ53_9PROT</name>
<comment type="caution">
    <text evidence="1">The sequence shown here is derived from an EMBL/GenBank/DDBJ whole genome shotgun (WGS) entry which is preliminary data.</text>
</comment>
<evidence type="ECO:0000313" key="2">
    <source>
        <dbReference type="Proteomes" id="UP000321746"/>
    </source>
</evidence>
<dbReference type="EMBL" id="BJYG01000071">
    <property type="protein sequence ID" value="GEN65092.1"/>
    <property type="molecule type" value="Genomic_DNA"/>
</dbReference>
<dbReference type="Proteomes" id="UP000321746">
    <property type="component" value="Unassembled WGS sequence"/>
</dbReference>
<dbReference type="Pfam" id="PF18928">
    <property type="entry name" value="DUF5677"/>
    <property type="match status" value="1"/>
</dbReference>
<protein>
    <submittedName>
        <fullName evidence="1">Uncharacterized protein</fullName>
    </submittedName>
</protein>
<evidence type="ECO:0000313" key="1">
    <source>
        <dbReference type="EMBL" id="GEN65092.1"/>
    </source>
</evidence>
<dbReference type="OrthoDB" id="8382870at2"/>
<gene>
    <name evidence="1" type="ORF">AOE01nite_33160</name>
</gene>
<keyword evidence="2" id="KW-1185">Reference proteome</keyword>
<organism evidence="1 2">
    <name type="scientific">Acetobacter oeni</name>
    <dbReference type="NCBI Taxonomy" id="304077"/>
    <lineage>
        <taxon>Bacteria</taxon>
        <taxon>Pseudomonadati</taxon>
        <taxon>Pseudomonadota</taxon>
        <taxon>Alphaproteobacteria</taxon>
        <taxon>Acetobacterales</taxon>
        <taxon>Acetobacteraceae</taxon>
        <taxon>Acetobacter</taxon>
    </lineage>
</organism>
<dbReference type="AlphaFoldDB" id="A0A511XQ53"/>